<evidence type="ECO:0000313" key="3">
    <source>
        <dbReference type="Proteomes" id="UP000193040"/>
    </source>
</evidence>
<keyword evidence="1" id="KW-1133">Transmembrane helix</keyword>
<reference evidence="2 3" key="1">
    <citation type="submission" date="2017-03" db="EMBL/GenBank/DDBJ databases">
        <title>Genomic insights into Mycobacterium simiae human colonization.</title>
        <authorList>
            <person name="Steffani J.L."/>
            <person name="Brunck M.E."/>
            <person name="Cruz E."/>
            <person name="Montiel R."/>
            <person name="Barona F."/>
        </authorList>
    </citation>
    <scope>NUCLEOTIDE SEQUENCE [LARGE SCALE GENOMIC DNA]</scope>
    <source>
        <strain evidence="2 3">MsiGto</strain>
    </source>
</reference>
<keyword evidence="1" id="KW-0812">Transmembrane</keyword>
<organism evidence="2 3">
    <name type="scientific">Mycobacterium simiae</name>
    <name type="common">Mycobacterium habana</name>
    <dbReference type="NCBI Taxonomy" id="1784"/>
    <lineage>
        <taxon>Bacteria</taxon>
        <taxon>Bacillati</taxon>
        <taxon>Actinomycetota</taxon>
        <taxon>Actinomycetes</taxon>
        <taxon>Mycobacteriales</taxon>
        <taxon>Mycobacteriaceae</taxon>
        <taxon>Mycobacterium</taxon>
        <taxon>Mycobacterium simiae complex</taxon>
    </lineage>
</organism>
<sequence length="63" mass="6734">MKANLGYPAAFYAVMSVLSLALFAVNVCTNGAMLGLIGTGGLAVLMGYNAYRAWFGKRRTNQK</sequence>
<feature type="transmembrane region" description="Helical" evidence="1">
    <location>
        <begin position="31"/>
        <end position="51"/>
    </location>
</feature>
<gene>
    <name evidence="2" type="ORF">B5M45_21805</name>
</gene>
<evidence type="ECO:0000256" key="1">
    <source>
        <dbReference type="SAM" id="Phobius"/>
    </source>
</evidence>
<accession>A0A1X0XWI0</accession>
<name>A0A1X0XWI0_MYCSI</name>
<protein>
    <submittedName>
        <fullName evidence="2">Uncharacterized protein</fullName>
    </submittedName>
</protein>
<comment type="caution">
    <text evidence="2">The sequence shown here is derived from an EMBL/GenBank/DDBJ whole genome shotgun (WGS) entry which is preliminary data.</text>
</comment>
<dbReference type="AlphaFoldDB" id="A0A1X0XWI0"/>
<dbReference type="Proteomes" id="UP000193040">
    <property type="component" value="Unassembled WGS sequence"/>
</dbReference>
<feature type="transmembrane region" description="Helical" evidence="1">
    <location>
        <begin position="7"/>
        <end position="25"/>
    </location>
</feature>
<keyword evidence="1" id="KW-0472">Membrane</keyword>
<dbReference type="EMBL" id="MZZM01000026">
    <property type="protein sequence ID" value="ORJ57216.1"/>
    <property type="molecule type" value="Genomic_DNA"/>
</dbReference>
<evidence type="ECO:0000313" key="2">
    <source>
        <dbReference type="EMBL" id="ORJ57216.1"/>
    </source>
</evidence>
<keyword evidence="3" id="KW-1185">Reference proteome</keyword>
<proteinExistence type="predicted"/>